<accession>A0A3S4VWM5</accession>
<keyword evidence="2" id="KW-0812">Transmembrane</keyword>
<evidence type="ECO:0000313" key="3">
    <source>
        <dbReference type="EMBL" id="VEG57150.1"/>
    </source>
</evidence>
<gene>
    <name evidence="3" type="ORF">NCTC10437_04157</name>
</gene>
<feature type="transmembrane region" description="Helical" evidence="2">
    <location>
        <begin position="29"/>
        <end position="49"/>
    </location>
</feature>
<evidence type="ECO:0000256" key="1">
    <source>
        <dbReference type="SAM" id="MobiDB-lite"/>
    </source>
</evidence>
<dbReference type="Proteomes" id="UP000279306">
    <property type="component" value="Chromosome"/>
</dbReference>
<evidence type="ECO:0008006" key="5">
    <source>
        <dbReference type="Google" id="ProtNLM"/>
    </source>
</evidence>
<keyword evidence="4" id="KW-1185">Reference proteome</keyword>
<feature type="region of interest" description="Disordered" evidence="1">
    <location>
        <begin position="1"/>
        <end position="20"/>
    </location>
</feature>
<keyword evidence="2" id="KW-0472">Membrane</keyword>
<organism evidence="3 4">
    <name type="scientific">Mycolicibacterium aurum</name>
    <name type="common">Mycobacterium aurum</name>
    <dbReference type="NCBI Taxonomy" id="1791"/>
    <lineage>
        <taxon>Bacteria</taxon>
        <taxon>Bacillati</taxon>
        <taxon>Actinomycetota</taxon>
        <taxon>Actinomycetes</taxon>
        <taxon>Mycobacteriales</taxon>
        <taxon>Mycobacteriaceae</taxon>
        <taxon>Mycolicibacterium</taxon>
    </lineage>
</organism>
<dbReference type="EMBL" id="LR134356">
    <property type="protein sequence ID" value="VEG57150.1"/>
    <property type="molecule type" value="Genomic_DNA"/>
</dbReference>
<dbReference type="STRING" id="1791.GCA_001049355_03482"/>
<name>A0A3S4VWM5_MYCAU</name>
<proteinExistence type="predicted"/>
<dbReference type="KEGG" id="mauu:NCTC10437_04157"/>
<feature type="region of interest" description="Disordered" evidence="1">
    <location>
        <begin position="57"/>
        <end position="93"/>
    </location>
</feature>
<dbReference type="AlphaFoldDB" id="A0A3S4VWM5"/>
<protein>
    <recommendedName>
        <fullName evidence="5">DUF5666 domain-containing protein</fullName>
    </recommendedName>
</protein>
<dbReference type="OrthoDB" id="3401874at2"/>
<dbReference type="RefSeq" id="WP_048633368.1">
    <property type="nucleotide sequence ID" value="NZ_CVQQ01000011.1"/>
</dbReference>
<sequence length="178" mass="17406">MATEHRTGDDTEGGSPAAQPRAWGTRATLLALGIAAAIAVLGGAVIYAATGQSSPQFIGPPGQHGPGPGGGLPPAASAAGTGLGTRGHAGPPVHGQVVVDDGSGGFVTVLSQTGVVTAVTPHSLTVRSPDGFVQSWALAQGQGSAAAVDDSVMIQGEQTAGEPLPKVTQVLDPLVTPR</sequence>
<reference evidence="3 4" key="1">
    <citation type="submission" date="2018-12" db="EMBL/GenBank/DDBJ databases">
        <authorList>
            <consortium name="Pathogen Informatics"/>
        </authorList>
    </citation>
    <scope>NUCLEOTIDE SEQUENCE [LARGE SCALE GENOMIC DNA]</scope>
    <source>
        <strain evidence="3 4">NCTC10437</strain>
    </source>
</reference>
<keyword evidence="2" id="KW-1133">Transmembrane helix</keyword>
<evidence type="ECO:0000256" key="2">
    <source>
        <dbReference type="SAM" id="Phobius"/>
    </source>
</evidence>
<evidence type="ECO:0000313" key="4">
    <source>
        <dbReference type="Proteomes" id="UP000279306"/>
    </source>
</evidence>
<feature type="compositionally biased region" description="Gly residues" evidence="1">
    <location>
        <begin position="62"/>
        <end position="72"/>
    </location>
</feature>